<feature type="region of interest" description="Disordered" evidence="6">
    <location>
        <begin position="441"/>
        <end position="470"/>
    </location>
</feature>
<comment type="similarity">
    <text evidence="1">Belongs to the peptidase C2 family.</text>
</comment>
<accession>A0ABP0Q5C4</accession>
<dbReference type="InterPro" id="IPR001300">
    <property type="entry name" value="Peptidase_C2_calpain_cat"/>
</dbReference>
<keyword evidence="2 5" id="KW-0645">Protease</keyword>
<dbReference type="PANTHER" id="PTHR10183:SF379">
    <property type="entry name" value="CALPAIN-5"/>
    <property type="match status" value="1"/>
</dbReference>
<protein>
    <submittedName>
        <fullName evidence="8">Calpain-type cysteine protease ADL1 (Phytocalpain ADL1) (Protein ADAXIALIZED LEAF1) (Protein DEFECTIVE KERNEL 1) (OsDEK1) (Protein SHOOTLESS 3)</fullName>
    </submittedName>
</protein>
<dbReference type="PROSITE" id="PS50203">
    <property type="entry name" value="CALPAIN_CAT"/>
    <property type="match status" value="1"/>
</dbReference>
<keyword evidence="9" id="KW-1185">Reference proteome</keyword>
<feature type="active site" evidence="5">
    <location>
        <position position="347"/>
    </location>
</feature>
<evidence type="ECO:0000256" key="5">
    <source>
        <dbReference type="PROSITE-ProRule" id="PRU00239"/>
    </source>
</evidence>
<keyword evidence="3 5" id="KW-0378">Hydrolase</keyword>
<feature type="active site" evidence="5">
    <location>
        <position position="375"/>
    </location>
</feature>
<evidence type="ECO:0000313" key="8">
    <source>
        <dbReference type="EMBL" id="CAK9083236.1"/>
    </source>
</evidence>
<dbReference type="SUPFAM" id="SSF54001">
    <property type="entry name" value="Cysteine proteinases"/>
    <property type="match status" value="1"/>
</dbReference>
<dbReference type="GO" id="GO:0008233">
    <property type="term" value="F:peptidase activity"/>
    <property type="evidence" value="ECO:0007669"/>
    <property type="project" value="UniProtKB-KW"/>
</dbReference>
<dbReference type="Proteomes" id="UP001642464">
    <property type="component" value="Unassembled WGS sequence"/>
</dbReference>
<organism evidence="8 9">
    <name type="scientific">Durusdinium trenchii</name>
    <dbReference type="NCBI Taxonomy" id="1381693"/>
    <lineage>
        <taxon>Eukaryota</taxon>
        <taxon>Sar</taxon>
        <taxon>Alveolata</taxon>
        <taxon>Dinophyceae</taxon>
        <taxon>Suessiales</taxon>
        <taxon>Symbiodiniaceae</taxon>
        <taxon>Durusdinium</taxon>
    </lineage>
</organism>
<dbReference type="PROSITE" id="PS00139">
    <property type="entry name" value="THIOL_PROTEASE_CYS"/>
    <property type="match status" value="1"/>
</dbReference>
<evidence type="ECO:0000256" key="4">
    <source>
        <dbReference type="ARBA" id="ARBA00022807"/>
    </source>
</evidence>
<evidence type="ECO:0000256" key="3">
    <source>
        <dbReference type="ARBA" id="ARBA00022801"/>
    </source>
</evidence>
<reference evidence="8 9" key="1">
    <citation type="submission" date="2024-02" db="EMBL/GenBank/DDBJ databases">
        <authorList>
            <person name="Chen Y."/>
            <person name="Shah S."/>
            <person name="Dougan E. K."/>
            <person name="Thang M."/>
            <person name="Chan C."/>
        </authorList>
    </citation>
    <scope>NUCLEOTIDE SEQUENCE [LARGE SCALE GENOMIC DNA]</scope>
</reference>
<dbReference type="InterPro" id="IPR000169">
    <property type="entry name" value="Pept_cys_AS"/>
</dbReference>
<gene>
    <name evidence="8" type="ORF">SCF082_LOCUS39517</name>
</gene>
<evidence type="ECO:0000256" key="1">
    <source>
        <dbReference type="ARBA" id="ARBA00007623"/>
    </source>
</evidence>
<evidence type="ECO:0000259" key="7">
    <source>
        <dbReference type="PROSITE" id="PS50203"/>
    </source>
</evidence>
<dbReference type="GO" id="GO:0006508">
    <property type="term" value="P:proteolysis"/>
    <property type="evidence" value="ECO:0007669"/>
    <property type="project" value="UniProtKB-KW"/>
</dbReference>
<comment type="caution">
    <text evidence="8">The sequence shown here is derived from an EMBL/GenBank/DDBJ whole genome shotgun (WGS) entry which is preliminary data.</text>
</comment>
<evidence type="ECO:0000256" key="2">
    <source>
        <dbReference type="ARBA" id="ARBA00022670"/>
    </source>
</evidence>
<name>A0ABP0Q5C4_9DINO</name>
<dbReference type="InterPro" id="IPR038765">
    <property type="entry name" value="Papain-like_cys_pep_sf"/>
</dbReference>
<proteinExistence type="inferred from homology"/>
<dbReference type="Pfam" id="PF00648">
    <property type="entry name" value="Peptidase_C2"/>
    <property type="match status" value="1"/>
</dbReference>
<evidence type="ECO:0000256" key="6">
    <source>
        <dbReference type="SAM" id="MobiDB-lite"/>
    </source>
</evidence>
<dbReference type="Gene3D" id="3.90.70.10">
    <property type="entry name" value="Cysteine proteinases"/>
    <property type="match status" value="1"/>
</dbReference>
<sequence>MGNTCSCNSHADFVPMGAVPGSITNRMHLKRVLVPPEPALALPAQHEMKEVFPAAASAGAELFCDPEFPAAAPSIGGVTGDAANPNVAKYLEEMLHLVVPGWARPRQMIGKEATELKLYGTTGEPCLFKHVSPRDIQQGYLGDCWLVSSFSALAEYPDRVRSLFKQKSLSADGRYDIRLYCPHEEEWKVITIDDRLPYWQRPGQYGNLCFAKQSTENEFWPCLLEKAVAKLVGAYYRIDGGFESIALEMLTGKPAINIGISEAGTHQPYGILTGPDEKQVTHASVYLRKTGFDAHWGYWGQDASKFCNNKTDLSDADLWSTLKSWDKEGYSIACGSRGNYQGIIAGHAYTMLRTVEVQVLRQGKSLKFQMLHVRNPHMTNEWKGKWYDDDRETWNKYPEVMKACDHKVGVKDNGVFWMEWADFKKGFAELAVCFDNQQEGPRYTDQSEQAQEDHAHVSFGRTGHQRWEGL</sequence>
<feature type="active site" evidence="5">
    <location>
        <position position="144"/>
    </location>
</feature>
<dbReference type="InterPro" id="IPR022684">
    <property type="entry name" value="Calpain_cysteine_protease"/>
</dbReference>
<dbReference type="SMART" id="SM00230">
    <property type="entry name" value="CysPc"/>
    <property type="match status" value="1"/>
</dbReference>
<dbReference type="PANTHER" id="PTHR10183">
    <property type="entry name" value="CALPAIN"/>
    <property type="match status" value="1"/>
</dbReference>
<feature type="domain" description="Calpain catalytic" evidence="7">
    <location>
        <begin position="62"/>
        <end position="436"/>
    </location>
</feature>
<evidence type="ECO:0000313" key="9">
    <source>
        <dbReference type="Proteomes" id="UP001642464"/>
    </source>
</evidence>
<dbReference type="EMBL" id="CAXAMM010039040">
    <property type="protein sequence ID" value="CAK9083236.1"/>
    <property type="molecule type" value="Genomic_DNA"/>
</dbReference>
<keyword evidence="4 5" id="KW-0788">Thiol protease</keyword>